<gene>
    <name evidence="3" type="ORF">MAPG_00211</name>
</gene>
<keyword evidence="2" id="KW-0472">Membrane</keyword>
<dbReference type="EnsemblFungi" id="MAPG_00211T0">
    <property type="protein sequence ID" value="MAPG_00211T0"/>
    <property type="gene ID" value="MAPG_00211"/>
</dbReference>
<dbReference type="EMBL" id="GL876966">
    <property type="protein sequence ID" value="KLU81116.1"/>
    <property type="molecule type" value="Genomic_DNA"/>
</dbReference>
<reference evidence="4" key="5">
    <citation type="submission" date="2015-06" db="UniProtKB">
        <authorList>
            <consortium name="EnsemblFungi"/>
        </authorList>
    </citation>
    <scope>IDENTIFICATION</scope>
    <source>
        <strain evidence="4">ATCC 64411</strain>
    </source>
</reference>
<reference evidence="3" key="1">
    <citation type="submission" date="2010-05" db="EMBL/GenBank/DDBJ databases">
        <title>The Genome Sequence of Magnaporthe poae strain ATCC 64411.</title>
        <authorList>
            <consortium name="The Broad Institute Genome Sequencing Platform"/>
            <consortium name="Broad Institute Genome Sequencing Center for Infectious Disease"/>
            <person name="Ma L.-J."/>
            <person name="Dead R."/>
            <person name="Young S."/>
            <person name="Zeng Q."/>
            <person name="Koehrsen M."/>
            <person name="Alvarado L."/>
            <person name="Berlin A."/>
            <person name="Chapman S.B."/>
            <person name="Chen Z."/>
            <person name="Freedman E."/>
            <person name="Gellesch M."/>
            <person name="Goldberg J."/>
            <person name="Griggs A."/>
            <person name="Gujja S."/>
            <person name="Heilman E.R."/>
            <person name="Heiman D."/>
            <person name="Hepburn T."/>
            <person name="Howarth C."/>
            <person name="Jen D."/>
            <person name="Larson L."/>
            <person name="Mehta T."/>
            <person name="Neiman D."/>
            <person name="Pearson M."/>
            <person name="Roberts A."/>
            <person name="Saif S."/>
            <person name="Shea T."/>
            <person name="Shenoy N."/>
            <person name="Sisk P."/>
            <person name="Stolte C."/>
            <person name="Sykes S."/>
            <person name="Walk T."/>
            <person name="White J."/>
            <person name="Yandava C."/>
            <person name="Haas B."/>
            <person name="Nusbaum C."/>
            <person name="Birren B."/>
        </authorList>
    </citation>
    <scope>NUCLEOTIDE SEQUENCE</scope>
    <source>
        <strain evidence="3">ATCC 64411</strain>
    </source>
</reference>
<feature type="transmembrane region" description="Helical" evidence="2">
    <location>
        <begin position="424"/>
        <end position="445"/>
    </location>
</feature>
<dbReference type="STRING" id="644358.A0A0C4DKE2"/>
<protein>
    <submittedName>
        <fullName evidence="3 4">Uncharacterized protein</fullName>
    </submittedName>
</protein>
<feature type="region of interest" description="Disordered" evidence="1">
    <location>
        <begin position="457"/>
        <end position="488"/>
    </location>
</feature>
<dbReference type="EMBL" id="ADBL01000044">
    <property type="status" value="NOT_ANNOTATED_CDS"/>
    <property type="molecule type" value="Genomic_DNA"/>
</dbReference>
<evidence type="ECO:0000313" key="5">
    <source>
        <dbReference type="Proteomes" id="UP000011715"/>
    </source>
</evidence>
<reference evidence="4" key="4">
    <citation type="journal article" date="2015" name="G3 (Bethesda)">
        <title>Genome sequences of three phytopathogenic species of the Magnaporthaceae family of fungi.</title>
        <authorList>
            <person name="Okagaki L.H."/>
            <person name="Nunes C.C."/>
            <person name="Sailsbery J."/>
            <person name="Clay B."/>
            <person name="Brown D."/>
            <person name="John T."/>
            <person name="Oh Y."/>
            <person name="Young N."/>
            <person name="Fitzgerald M."/>
            <person name="Haas B.J."/>
            <person name="Zeng Q."/>
            <person name="Young S."/>
            <person name="Adiconis X."/>
            <person name="Fan L."/>
            <person name="Levin J.Z."/>
            <person name="Mitchell T.K."/>
            <person name="Okubara P.A."/>
            <person name="Farman M.L."/>
            <person name="Kohn L.M."/>
            <person name="Birren B."/>
            <person name="Ma L.-J."/>
            <person name="Dean R.A."/>
        </authorList>
    </citation>
    <scope>NUCLEOTIDE SEQUENCE</scope>
    <source>
        <strain evidence="4">ATCC 64411 / 73-15</strain>
    </source>
</reference>
<proteinExistence type="predicted"/>
<dbReference type="OrthoDB" id="5396681at2759"/>
<organism evidence="4 5">
    <name type="scientific">Magnaporthiopsis poae (strain ATCC 64411 / 73-15)</name>
    <name type="common">Kentucky bluegrass fungus</name>
    <name type="synonym">Magnaporthe poae</name>
    <dbReference type="NCBI Taxonomy" id="644358"/>
    <lineage>
        <taxon>Eukaryota</taxon>
        <taxon>Fungi</taxon>
        <taxon>Dikarya</taxon>
        <taxon>Ascomycota</taxon>
        <taxon>Pezizomycotina</taxon>
        <taxon>Sordariomycetes</taxon>
        <taxon>Sordariomycetidae</taxon>
        <taxon>Magnaporthales</taxon>
        <taxon>Magnaporthaceae</taxon>
        <taxon>Magnaporthiopsis</taxon>
    </lineage>
</organism>
<accession>A0A0C4DKE2</accession>
<name>A0A0C4DKE2_MAGP6</name>
<keyword evidence="2" id="KW-0812">Transmembrane</keyword>
<feature type="transmembrane region" description="Helical" evidence="2">
    <location>
        <begin position="390"/>
        <end position="412"/>
    </location>
</feature>
<keyword evidence="2" id="KW-1133">Transmembrane helix</keyword>
<feature type="region of interest" description="Disordered" evidence="1">
    <location>
        <begin position="1"/>
        <end position="29"/>
    </location>
</feature>
<sequence length="560" mass="60602">MPSPATQSATASSPALGADDAPPWTPSTKGINVTFNDNGMSRVFSLTSNTVYRLPRWLDGSGQGVEDDEASLIVLGRSFGHAKKPCVWASLAQMQTLVRHCGIPRKVMDYIMKYEILGGRPISATDWPLPQSPCTWHAVPVPNHSRGAHLTILVPAVDQILAFQMPALVDGSASPARSGPLKILLVVNETAMFKQASDVVQASRGQPAAQDTLNVLYGHLLAHLEGNVVLWSDSYGVHGSAAESNIAQVKRESEGILTPEAFTTLDESISRLEQLLDGMRRLEATTVYVSKLFAPAAERNLIRMENLDRTDALLALIHCGIQTLERRYNWSMFEKGTIVETVHVNNNRLARDNISELRRIAEQNLKDAAVFQKISLRVAQDSRQMKRLAYLNMAFLPSAMAAAFFSTPFMALDDTMSFKASGKLWMFFLLAGILTAATFATSVVWDRVEHGRMLSSSRLGADGNMDPSGEEAVEGSGGRHLEPNEQPVFTDHQDALLAFLDMMRRKESSASTSDGDGEGDGDGDGGSTAENGATTSGVEAVSELDNKGEGNGAGAVRRRG</sequence>
<reference evidence="5" key="2">
    <citation type="submission" date="2010-05" db="EMBL/GenBank/DDBJ databases">
        <title>The genome sequence of Magnaporthe poae strain ATCC 64411.</title>
        <authorList>
            <person name="Ma L.-J."/>
            <person name="Dead R."/>
            <person name="Young S."/>
            <person name="Zeng Q."/>
            <person name="Koehrsen M."/>
            <person name="Alvarado L."/>
            <person name="Berlin A."/>
            <person name="Chapman S.B."/>
            <person name="Chen Z."/>
            <person name="Freedman E."/>
            <person name="Gellesch M."/>
            <person name="Goldberg J."/>
            <person name="Griggs A."/>
            <person name="Gujja S."/>
            <person name="Heilman E.R."/>
            <person name="Heiman D."/>
            <person name="Hepburn T."/>
            <person name="Howarth C."/>
            <person name="Jen D."/>
            <person name="Larson L."/>
            <person name="Mehta T."/>
            <person name="Neiman D."/>
            <person name="Pearson M."/>
            <person name="Roberts A."/>
            <person name="Saif S."/>
            <person name="Shea T."/>
            <person name="Shenoy N."/>
            <person name="Sisk P."/>
            <person name="Stolte C."/>
            <person name="Sykes S."/>
            <person name="Walk T."/>
            <person name="White J."/>
            <person name="Yandava C."/>
            <person name="Haas B."/>
            <person name="Nusbaum C."/>
            <person name="Birren B."/>
        </authorList>
    </citation>
    <scope>NUCLEOTIDE SEQUENCE [LARGE SCALE GENOMIC DNA]</scope>
    <source>
        <strain evidence="5">ATCC 64411 / 73-15</strain>
    </source>
</reference>
<evidence type="ECO:0000256" key="2">
    <source>
        <dbReference type="SAM" id="Phobius"/>
    </source>
</evidence>
<dbReference type="Proteomes" id="UP000011715">
    <property type="component" value="Unassembled WGS sequence"/>
</dbReference>
<evidence type="ECO:0000313" key="4">
    <source>
        <dbReference type="EnsemblFungi" id="MAPG_00211T0"/>
    </source>
</evidence>
<evidence type="ECO:0000313" key="3">
    <source>
        <dbReference type="EMBL" id="KLU81116.1"/>
    </source>
</evidence>
<reference evidence="3" key="3">
    <citation type="submission" date="2011-03" db="EMBL/GenBank/DDBJ databases">
        <title>Annotation of Magnaporthe poae ATCC 64411.</title>
        <authorList>
            <person name="Ma L.-J."/>
            <person name="Dead R."/>
            <person name="Young S.K."/>
            <person name="Zeng Q."/>
            <person name="Gargeya S."/>
            <person name="Fitzgerald M."/>
            <person name="Haas B."/>
            <person name="Abouelleil A."/>
            <person name="Alvarado L."/>
            <person name="Arachchi H.M."/>
            <person name="Berlin A."/>
            <person name="Brown A."/>
            <person name="Chapman S.B."/>
            <person name="Chen Z."/>
            <person name="Dunbar C."/>
            <person name="Freedman E."/>
            <person name="Gearin G."/>
            <person name="Gellesch M."/>
            <person name="Goldberg J."/>
            <person name="Griggs A."/>
            <person name="Gujja S."/>
            <person name="Heiman D."/>
            <person name="Howarth C."/>
            <person name="Larson L."/>
            <person name="Lui A."/>
            <person name="MacDonald P.J.P."/>
            <person name="Mehta T."/>
            <person name="Montmayeur A."/>
            <person name="Murphy C."/>
            <person name="Neiman D."/>
            <person name="Pearson M."/>
            <person name="Priest M."/>
            <person name="Roberts A."/>
            <person name="Saif S."/>
            <person name="Shea T."/>
            <person name="Shenoy N."/>
            <person name="Sisk P."/>
            <person name="Stolte C."/>
            <person name="Sykes S."/>
            <person name="Yandava C."/>
            <person name="Wortman J."/>
            <person name="Nusbaum C."/>
            <person name="Birren B."/>
        </authorList>
    </citation>
    <scope>NUCLEOTIDE SEQUENCE</scope>
    <source>
        <strain evidence="3">ATCC 64411</strain>
    </source>
</reference>
<feature type="compositionally biased region" description="Low complexity" evidence="1">
    <location>
        <begin position="1"/>
        <end position="15"/>
    </location>
</feature>
<keyword evidence="5" id="KW-1185">Reference proteome</keyword>
<dbReference type="AlphaFoldDB" id="A0A0C4DKE2"/>
<feature type="region of interest" description="Disordered" evidence="1">
    <location>
        <begin position="507"/>
        <end position="560"/>
    </location>
</feature>
<evidence type="ECO:0000256" key="1">
    <source>
        <dbReference type="SAM" id="MobiDB-lite"/>
    </source>
</evidence>
<dbReference type="eggNOG" id="ENOG502SVQ7">
    <property type="taxonomic scope" value="Eukaryota"/>
</dbReference>
<dbReference type="VEuPathDB" id="FungiDB:MAPG_00211"/>